<evidence type="ECO:0000313" key="3">
    <source>
        <dbReference type="Proteomes" id="UP001219934"/>
    </source>
</evidence>
<feature type="compositionally biased region" description="Basic and acidic residues" evidence="1">
    <location>
        <begin position="1"/>
        <end position="22"/>
    </location>
</feature>
<dbReference type="Proteomes" id="UP001219934">
    <property type="component" value="Unassembled WGS sequence"/>
</dbReference>
<protein>
    <submittedName>
        <fullName evidence="2">Uncharacterized protein</fullName>
    </submittedName>
</protein>
<feature type="region of interest" description="Disordered" evidence="1">
    <location>
        <begin position="146"/>
        <end position="171"/>
    </location>
</feature>
<name>A0AAD6AHC4_9TELE</name>
<evidence type="ECO:0000256" key="1">
    <source>
        <dbReference type="SAM" id="MobiDB-lite"/>
    </source>
</evidence>
<accession>A0AAD6AHC4</accession>
<dbReference type="EMBL" id="JAPTMU010000022">
    <property type="protein sequence ID" value="KAJ4924721.1"/>
    <property type="molecule type" value="Genomic_DNA"/>
</dbReference>
<feature type="region of interest" description="Disordered" evidence="1">
    <location>
        <begin position="1"/>
        <end position="25"/>
    </location>
</feature>
<proteinExistence type="predicted"/>
<gene>
    <name evidence="2" type="ORF">JOQ06_003672</name>
</gene>
<dbReference type="AlphaFoldDB" id="A0AAD6AHC4"/>
<keyword evidence="3" id="KW-1185">Reference proteome</keyword>
<organism evidence="2 3">
    <name type="scientific">Pogonophryne albipinna</name>
    <dbReference type="NCBI Taxonomy" id="1090488"/>
    <lineage>
        <taxon>Eukaryota</taxon>
        <taxon>Metazoa</taxon>
        <taxon>Chordata</taxon>
        <taxon>Craniata</taxon>
        <taxon>Vertebrata</taxon>
        <taxon>Euteleostomi</taxon>
        <taxon>Actinopterygii</taxon>
        <taxon>Neopterygii</taxon>
        <taxon>Teleostei</taxon>
        <taxon>Neoteleostei</taxon>
        <taxon>Acanthomorphata</taxon>
        <taxon>Eupercaria</taxon>
        <taxon>Perciformes</taxon>
        <taxon>Notothenioidei</taxon>
        <taxon>Pogonophryne</taxon>
    </lineage>
</organism>
<sequence>MAGVREGRGGRKEGGDENERKRGGTQADPLVSEICLLMFGLGKWKLLWRVRRINLSFLIPGGDVAEERAANLDFLLQCAHGAKPIQPRRLGKVGKCVRVLNPPGYCILSTLLSDHLSGPALGLWTRRSSSEQDSCVWDHTSPLQRGLTTAQKQPKDRPSNPPHLPACLPRKPLQGSPGRIQTWASPLPFVPLAFKAGQEPLLLSARSQPRASPCHL</sequence>
<feature type="non-terminal residue" evidence="2">
    <location>
        <position position="216"/>
    </location>
</feature>
<evidence type="ECO:0000313" key="2">
    <source>
        <dbReference type="EMBL" id="KAJ4924721.1"/>
    </source>
</evidence>
<reference evidence="2" key="1">
    <citation type="submission" date="2022-11" db="EMBL/GenBank/DDBJ databases">
        <title>Chromosome-level genome of Pogonophryne albipinna.</title>
        <authorList>
            <person name="Jo E."/>
        </authorList>
    </citation>
    <scope>NUCLEOTIDE SEQUENCE</scope>
    <source>
        <strain evidence="2">SGF0006</strain>
        <tissue evidence="2">Muscle</tissue>
    </source>
</reference>
<comment type="caution">
    <text evidence="2">The sequence shown here is derived from an EMBL/GenBank/DDBJ whole genome shotgun (WGS) entry which is preliminary data.</text>
</comment>